<dbReference type="GeneID" id="63188447"/>
<dbReference type="Proteomes" id="UP000663203">
    <property type="component" value="Chromosome"/>
</dbReference>
<organism evidence="1 2">
    <name type="scientific">Haloterrigena alkaliphila</name>
    <dbReference type="NCBI Taxonomy" id="2816475"/>
    <lineage>
        <taxon>Archaea</taxon>
        <taxon>Methanobacteriati</taxon>
        <taxon>Methanobacteriota</taxon>
        <taxon>Stenosarchaea group</taxon>
        <taxon>Halobacteria</taxon>
        <taxon>Halobacteriales</taxon>
        <taxon>Natrialbaceae</taxon>
        <taxon>Haloterrigena</taxon>
    </lineage>
</organism>
<keyword evidence="2" id="KW-1185">Reference proteome</keyword>
<evidence type="ECO:0008006" key="3">
    <source>
        <dbReference type="Google" id="ProtNLM"/>
    </source>
</evidence>
<evidence type="ECO:0000313" key="1">
    <source>
        <dbReference type="EMBL" id="QSW98508.1"/>
    </source>
</evidence>
<name>A0A8A2VJX7_9EURY</name>
<dbReference type="RefSeq" id="WP_207288117.1">
    <property type="nucleotide sequence ID" value="NZ_CP071462.1"/>
</dbReference>
<protein>
    <recommendedName>
        <fullName evidence="3">Transcriptional regulator</fullName>
    </recommendedName>
</protein>
<proteinExistence type="predicted"/>
<dbReference type="EMBL" id="CP071462">
    <property type="protein sequence ID" value="QSW98508.1"/>
    <property type="molecule type" value="Genomic_DNA"/>
</dbReference>
<reference evidence="1 2" key="1">
    <citation type="submission" date="2021-03" db="EMBL/GenBank/DDBJ databases">
        <title>Haloterrigena longa sp. nov. and Haloterrigena limicola sp. nov., extremely halophilic archaea isolated from a salt lake.</title>
        <authorList>
            <person name="Henglin C."/>
        </authorList>
    </citation>
    <scope>NUCLEOTIDE SEQUENCE [LARGE SCALE GENOMIC DNA]</scope>
    <source>
        <strain evidence="1 2">KZCA68</strain>
    </source>
</reference>
<dbReference type="KEGG" id="hakz:J0X25_14040"/>
<accession>A0A8A2VJX7</accession>
<evidence type="ECO:0000313" key="2">
    <source>
        <dbReference type="Proteomes" id="UP000663203"/>
    </source>
</evidence>
<dbReference type="AlphaFoldDB" id="A0A8A2VJX7"/>
<sequence>MVQQTEEMFDALADQKRRTLLFALLETTPQTDSPITHDSPPDTGRAEYQHCDLPKLDDYGFIEWTPAVNTVERGPRFDEIAPLLELLDAHHEHVFRVK</sequence>
<gene>
    <name evidence="1" type="ORF">J0X25_14040</name>
</gene>